<dbReference type="Proteomes" id="UP000039324">
    <property type="component" value="Unassembled WGS sequence"/>
</dbReference>
<dbReference type="EMBL" id="CDSF01000057">
    <property type="protein sequence ID" value="CEO96379.1"/>
    <property type="molecule type" value="Genomic_DNA"/>
</dbReference>
<evidence type="ECO:0000313" key="5">
    <source>
        <dbReference type="Proteomes" id="UP000290189"/>
    </source>
</evidence>
<keyword evidence="1" id="KW-0732">Signal</keyword>
<organism evidence="2 4">
    <name type="scientific">Plasmodiophora brassicae</name>
    <name type="common">Clubroot disease agent</name>
    <dbReference type="NCBI Taxonomy" id="37360"/>
    <lineage>
        <taxon>Eukaryota</taxon>
        <taxon>Sar</taxon>
        <taxon>Rhizaria</taxon>
        <taxon>Endomyxa</taxon>
        <taxon>Phytomyxea</taxon>
        <taxon>Plasmodiophorida</taxon>
        <taxon>Plasmodiophoridae</taxon>
        <taxon>Plasmodiophora</taxon>
    </lineage>
</organism>
<feature type="chain" id="PRO_5036293132" evidence="1">
    <location>
        <begin position="27"/>
        <end position="271"/>
    </location>
</feature>
<geneLocation type="mitochondrion" evidence="3"/>
<evidence type="ECO:0000313" key="2">
    <source>
        <dbReference type="EMBL" id="CEO96379.1"/>
    </source>
</evidence>
<gene>
    <name evidence="2" type="ORF">PBRA_005050</name>
    <name evidence="3" type="ORF">PLBR_LOCUS6536</name>
</gene>
<evidence type="ECO:0000313" key="4">
    <source>
        <dbReference type="Proteomes" id="UP000039324"/>
    </source>
</evidence>
<dbReference type="EMBL" id="OVEO01000011">
    <property type="protein sequence ID" value="SPQ99321.1"/>
    <property type="molecule type" value="Genomic_DNA"/>
</dbReference>
<reference evidence="2 4" key="1">
    <citation type="submission" date="2015-02" db="EMBL/GenBank/DDBJ databases">
        <authorList>
            <person name="Chooi Y.-H."/>
        </authorList>
    </citation>
    <scope>NUCLEOTIDE SEQUENCE [LARGE SCALE GENOMIC DNA]</scope>
    <source>
        <strain evidence="2">E3</strain>
    </source>
</reference>
<evidence type="ECO:0000313" key="3">
    <source>
        <dbReference type="EMBL" id="SPQ99321.1"/>
    </source>
</evidence>
<protein>
    <submittedName>
        <fullName evidence="2">Uncharacterized protein</fullName>
    </submittedName>
</protein>
<proteinExistence type="predicted"/>
<sequence length="271" mass="29374">MPVVVMRPSPLVSLLCVCIGATVTKALLPDAAVDRTYNPAEVELVVEQCGFPVISAAQKFVVPVPKVGDHSGADDISHIRDWQGRPVGERGLLFYNFKDRSEQACNGDGNGVVIINQVDAGQAKLLDAQVRRLTQGAGPDALTLDGVRSVLQLAIELGLTDMYNSDRAFVMQKMTPVVADDPAAGAYYGFLKRDDRDVCVAVAVQGRLAYEGIAATPQLFSRGAVFVRQRVGNRDEIRGVQPDAFLDTYRNADGSPVTAVPWCRRHRVSHL</sequence>
<accession>A0A0G4IMK4</accession>
<feature type="signal peptide" evidence="1">
    <location>
        <begin position="1"/>
        <end position="26"/>
    </location>
</feature>
<reference evidence="3 5" key="2">
    <citation type="submission" date="2018-03" db="EMBL/GenBank/DDBJ databases">
        <authorList>
            <person name="Fogelqvist J."/>
        </authorList>
    </citation>
    <scope>NUCLEOTIDE SEQUENCE [LARGE SCALE GENOMIC DNA]</scope>
</reference>
<name>A0A0G4IMK4_PLABS</name>
<keyword evidence="4" id="KW-1185">Reference proteome</keyword>
<dbReference type="AlphaFoldDB" id="A0A0G4IMK4"/>
<keyword evidence="3" id="KW-0496">Mitochondrion</keyword>
<dbReference type="Proteomes" id="UP000290189">
    <property type="component" value="Unassembled WGS sequence"/>
</dbReference>
<evidence type="ECO:0000256" key="1">
    <source>
        <dbReference type="SAM" id="SignalP"/>
    </source>
</evidence>